<evidence type="ECO:0000256" key="2">
    <source>
        <dbReference type="ARBA" id="ARBA00008135"/>
    </source>
</evidence>
<evidence type="ECO:0000256" key="3">
    <source>
        <dbReference type="ARBA" id="ARBA00023128"/>
    </source>
</evidence>
<name>A0A1B0G6J0_GLOMM</name>
<feature type="transmembrane region" description="Helical" evidence="4">
    <location>
        <begin position="84"/>
        <end position="100"/>
    </location>
</feature>
<dbReference type="VEuPathDB" id="VectorBase:GMOY008934"/>
<dbReference type="GO" id="GO:0005743">
    <property type="term" value="C:mitochondrial inner membrane"/>
    <property type="evidence" value="ECO:0007669"/>
    <property type="project" value="UniProtKB-SubCell"/>
</dbReference>
<organism evidence="5 6">
    <name type="scientific">Glossina morsitans morsitans</name>
    <name type="common">Savannah tsetse fly</name>
    <dbReference type="NCBI Taxonomy" id="37546"/>
    <lineage>
        <taxon>Eukaryota</taxon>
        <taxon>Metazoa</taxon>
        <taxon>Ecdysozoa</taxon>
        <taxon>Arthropoda</taxon>
        <taxon>Hexapoda</taxon>
        <taxon>Insecta</taxon>
        <taxon>Pterygota</taxon>
        <taxon>Neoptera</taxon>
        <taxon>Endopterygota</taxon>
        <taxon>Diptera</taxon>
        <taxon>Brachycera</taxon>
        <taxon>Muscomorpha</taxon>
        <taxon>Hippoboscoidea</taxon>
        <taxon>Glossinidae</taxon>
        <taxon>Glossina</taxon>
    </lineage>
</organism>
<dbReference type="Pfam" id="PF02936">
    <property type="entry name" value="COX4"/>
    <property type="match status" value="1"/>
</dbReference>
<dbReference type="Gene3D" id="1.10.442.10">
    <property type="entry name" value="Cytochrome c oxidase subunit IV"/>
    <property type="match status" value="1"/>
</dbReference>
<proteinExistence type="inferred from homology"/>
<dbReference type="Proteomes" id="UP000092444">
    <property type="component" value="Unassembled WGS sequence"/>
</dbReference>
<dbReference type="GO" id="GO:0045277">
    <property type="term" value="C:respiratory chain complex IV"/>
    <property type="evidence" value="ECO:0007669"/>
    <property type="project" value="InterPro"/>
</dbReference>
<keyword evidence="4" id="KW-0812">Transmembrane</keyword>
<dbReference type="EMBL" id="CCAG010015838">
    <property type="status" value="NOT_ANNOTATED_CDS"/>
    <property type="molecule type" value="Genomic_DNA"/>
</dbReference>
<dbReference type="SUPFAM" id="SSF81406">
    <property type="entry name" value="Mitochondrial cytochrome c oxidase subunit IV"/>
    <property type="match status" value="1"/>
</dbReference>
<dbReference type="GO" id="GO:0006123">
    <property type="term" value="P:mitochondrial electron transport, cytochrome c to oxygen"/>
    <property type="evidence" value="ECO:0007669"/>
    <property type="project" value="InterPro"/>
</dbReference>
<comment type="similarity">
    <text evidence="2">Belongs to the cytochrome c oxidase IV family.</text>
</comment>
<evidence type="ECO:0000313" key="6">
    <source>
        <dbReference type="Proteomes" id="UP000092444"/>
    </source>
</evidence>
<evidence type="ECO:0000313" key="5">
    <source>
        <dbReference type="EnsemblMetazoa" id="GMOY008934-PA"/>
    </source>
</evidence>
<keyword evidence="4" id="KW-0472">Membrane</keyword>
<dbReference type="STRING" id="37546.A0A1B0G6J0"/>
<reference evidence="5" key="1">
    <citation type="submission" date="2020-05" db="UniProtKB">
        <authorList>
            <consortium name="EnsemblMetazoa"/>
        </authorList>
    </citation>
    <scope>IDENTIFICATION</scope>
    <source>
        <strain evidence="5">Yale</strain>
    </source>
</reference>
<evidence type="ECO:0000256" key="4">
    <source>
        <dbReference type="SAM" id="Phobius"/>
    </source>
</evidence>
<accession>A0A1B0G6J0</accession>
<dbReference type="InterPro" id="IPR036639">
    <property type="entry name" value="Cyt_c_oxidase_su4_sf"/>
</dbReference>
<dbReference type="PhylomeDB" id="A0A1B0G6J0"/>
<dbReference type="InterPro" id="IPR004203">
    <property type="entry name" value="Cyt_c_oxidase_su4_fam"/>
</dbReference>
<protein>
    <submittedName>
        <fullName evidence="5">Uncharacterized protein</fullName>
    </submittedName>
</protein>
<comment type="subcellular location">
    <subcellularLocation>
        <location evidence="1">Mitochondrion inner membrane</location>
        <topology evidence="1">Single-pass membrane protein</topology>
    </subcellularLocation>
</comment>
<keyword evidence="6" id="KW-1185">Reference proteome</keyword>
<dbReference type="AlphaFoldDB" id="A0A1B0G6J0"/>
<sequence length="106" mass="12416">MKYNKTKLDKTFLFFPNNNFFDIDTRLVNVKLLVTAGTPHSCHYGHTDYPVPAVCFREPTNEINNLHQKEKGDGKKMSIDEKKALYRANWVAIFMILFVYDEMPIQ</sequence>
<keyword evidence="4" id="KW-1133">Transmembrane helix</keyword>
<dbReference type="EnsemblMetazoa" id="GMOY008934-RA">
    <property type="protein sequence ID" value="GMOY008934-PA"/>
    <property type="gene ID" value="GMOY008934"/>
</dbReference>
<keyword evidence="3" id="KW-0496">Mitochondrion</keyword>
<evidence type="ECO:0000256" key="1">
    <source>
        <dbReference type="ARBA" id="ARBA00004434"/>
    </source>
</evidence>